<evidence type="ECO:0000313" key="1">
    <source>
        <dbReference type="EMBL" id="HIX57056.1"/>
    </source>
</evidence>
<organism evidence="1 2">
    <name type="scientific">Candidatus Anaerobiospirillum pullistercoris</name>
    <dbReference type="NCBI Taxonomy" id="2838452"/>
    <lineage>
        <taxon>Bacteria</taxon>
        <taxon>Pseudomonadati</taxon>
        <taxon>Pseudomonadota</taxon>
        <taxon>Gammaproteobacteria</taxon>
        <taxon>Aeromonadales</taxon>
        <taxon>Succinivibrionaceae</taxon>
        <taxon>Anaerobiospirillum</taxon>
    </lineage>
</organism>
<gene>
    <name evidence="1" type="ORF">H9850_06260</name>
</gene>
<reference evidence="1" key="2">
    <citation type="submission" date="2021-04" db="EMBL/GenBank/DDBJ databases">
        <authorList>
            <person name="Gilroy R."/>
        </authorList>
    </citation>
    <scope>NUCLEOTIDE SEQUENCE</scope>
    <source>
        <strain evidence="1">USASDec5-558</strain>
    </source>
</reference>
<protein>
    <submittedName>
        <fullName evidence="1">Uncharacterized protein</fullName>
    </submittedName>
</protein>
<dbReference type="Proteomes" id="UP000886829">
    <property type="component" value="Unassembled WGS sequence"/>
</dbReference>
<sequence>MSISHVTNHSLLSSVPVTHKAQAAHIAASASAQVTRTAPSNFAAYLEQAQAIKPMQAVATQSTTSTASNPALLSSTSNVGAATFLGQNQNGSSAAAMGEQFAQLLEQAQRQLGANTTIQGKGNYPHFVGQLQELNTNKAPLSAREQLEAQAQSLSQAQAQAAQNNPAIGQANSAIHGSIIDPKLARSHASSPDAEKVIHNIEAVDQTYGDEKAQAIQGFAHVVAQAADEARTLELQDKVFDFSTLLPTGTRNLLHDLKCSEAELNDFINVMVFGNKQGPHGKNVAQFLGQDSMSVADFKQELQGLMHRTQINSPALSNADFDFVLRPQDNNLGNTIALSNGADLEERIMERELDSTFKRDMALLQLLARAKDQNASIF</sequence>
<dbReference type="AlphaFoldDB" id="A0A9D2B1K3"/>
<accession>A0A9D2B1K3</accession>
<reference evidence="1" key="1">
    <citation type="journal article" date="2021" name="PeerJ">
        <title>Extensive microbial diversity within the chicken gut microbiome revealed by metagenomics and culture.</title>
        <authorList>
            <person name="Gilroy R."/>
            <person name="Ravi A."/>
            <person name="Getino M."/>
            <person name="Pursley I."/>
            <person name="Horton D.L."/>
            <person name="Alikhan N.F."/>
            <person name="Baker D."/>
            <person name="Gharbi K."/>
            <person name="Hall N."/>
            <person name="Watson M."/>
            <person name="Adriaenssens E.M."/>
            <person name="Foster-Nyarko E."/>
            <person name="Jarju S."/>
            <person name="Secka A."/>
            <person name="Antonio M."/>
            <person name="Oren A."/>
            <person name="Chaudhuri R.R."/>
            <person name="La Ragione R."/>
            <person name="Hildebrand F."/>
            <person name="Pallen M.J."/>
        </authorList>
    </citation>
    <scope>NUCLEOTIDE SEQUENCE</scope>
    <source>
        <strain evidence="1">USASDec5-558</strain>
    </source>
</reference>
<name>A0A9D2B1K3_9GAMM</name>
<evidence type="ECO:0000313" key="2">
    <source>
        <dbReference type="Proteomes" id="UP000886829"/>
    </source>
</evidence>
<proteinExistence type="predicted"/>
<comment type="caution">
    <text evidence="1">The sequence shown here is derived from an EMBL/GenBank/DDBJ whole genome shotgun (WGS) entry which is preliminary data.</text>
</comment>
<dbReference type="EMBL" id="DXEV01000122">
    <property type="protein sequence ID" value="HIX57056.1"/>
    <property type="molecule type" value="Genomic_DNA"/>
</dbReference>